<dbReference type="Gene3D" id="3.40.50.300">
    <property type="entry name" value="P-loop containing nucleotide triphosphate hydrolases"/>
    <property type="match status" value="1"/>
</dbReference>
<dbReference type="InterPro" id="IPR025943">
    <property type="entry name" value="Sigma_54_int_dom_ATP-bd_2"/>
</dbReference>
<feature type="domain" description="PTS EIIA type-4" evidence="8">
    <location>
        <begin position="581"/>
        <end position="730"/>
    </location>
</feature>
<dbReference type="InterPro" id="IPR011608">
    <property type="entry name" value="PRD"/>
</dbReference>
<dbReference type="PROSITE" id="PS50045">
    <property type="entry name" value="SIGMA54_INTERACT_4"/>
    <property type="match status" value="1"/>
</dbReference>
<dbReference type="Pfam" id="PF00874">
    <property type="entry name" value="PRD"/>
    <property type="match status" value="2"/>
</dbReference>
<dbReference type="InterPro" id="IPR036634">
    <property type="entry name" value="PRD_sf"/>
</dbReference>
<dbReference type="InterPro" id="IPR002078">
    <property type="entry name" value="Sigma_54_int"/>
</dbReference>
<dbReference type="PROSITE" id="PS51096">
    <property type="entry name" value="PTS_EIIA_TYPE_4"/>
    <property type="match status" value="1"/>
</dbReference>
<dbReference type="GO" id="GO:0006355">
    <property type="term" value="P:regulation of DNA-templated transcription"/>
    <property type="evidence" value="ECO:0007669"/>
    <property type="project" value="InterPro"/>
</dbReference>
<dbReference type="InterPro" id="IPR003593">
    <property type="entry name" value="AAA+_ATPase"/>
</dbReference>
<proteinExistence type="predicted"/>
<evidence type="ECO:0000256" key="4">
    <source>
        <dbReference type="ARBA" id="ARBA00022777"/>
    </source>
</evidence>
<dbReference type="Proteomes" id="UP000051621">
    <property type="component" value="Unassembled WGS sequence"/>
</dbReference>
<keyword evidence="11" id="KW-1185">Reference proteome</keyword>
<dbReference type="GO" id="GO:0005524">
    <property type="term" value="F:ATP binding"/>
    <property type="evidence" value="ECO:0007669"/>
    <property type="project" value="UniProtKB-KW"/>
</dbReference>
<comment type="caution">
    <text evidence="10">The sequence shown here is derived from an EMBL/GenBank/DDBJ whole genome shotgun (WGS) entry which is preliminary data.</text>
</comment>
<organism evidence="10 11">
    <name type="scientific">Liquorilactobacillus capillatus DSM 19910</name>
    <dbReference type="NCBI Taxonomy" id="1423731"/>
    <lineage>
        <taxon>Bacteria</taxon>
        <taxon>Bacillati</taxon>
        <taxon>Bacillota</taxon>
        <taxon>Bacilli</taxon>
        <taxon>Lactobacillales</taxon>
        <taxon>Lactobacillaceae</taxon>
        <taxon>Liquorilactobacillus</taxon>
    </lineage>
</organism>
<dbReference type="Pfam" id="PF00158">
    <property type="entry name" value="Sigma54_activat"/>
    <property type="match status" value="1"/>
</dbReference>
<gene>
    <name evidence="10" type="ORF">FC81_GL000828</name>
</gene>
<dbReference type="Gene3D" id="1.10.10.10">
    <property type="entry name" value="Winged helix-like DNA-binding domain superfamily/Winged helix DNA-binding domain"/>
    <property type="match status" value="1"/>
</dbReference>
<dbReference type="SUPFAM" id="SSF46785">
    <property type="entry name" value="Winged helix' DNA-binding domain"/>
    <property type="match status" value="1"/>
</dbReference>
<evidence type="ECO:0000256" key="6">
    <source>
        <dbReference type="ARBA" id="ARBA00023125"/>
    </source>
</evidence>
<dbReference type="PROSITE" id="PS51372">
    <property type="entry name" value="PRD_2"/>
    <property type="match status" value="2"/>
</dbReference>
<sequence length="957" mass="107528">MEGAKYMTRRDKILAYLDNHTENDTASATTEQIATALGILRPNVSKELNQLVREDKVKKKNGRPVRYFILKETSHVTEKRLEKKPTIGFAGSTALIDNTENTTFTERVENNDVFAGMIGSRDSLKNQTEQAKAALLYPPHGLNTLIIGPTGSGKTYFANKMYRFAVAKKIIARKGFTTFNCADYAHNPQLLMSHLFGYVKGAFTGANEDKDGLIQEANGGMLFLDEVHRLPPEGQEMIFYFMDHGTYSRLGETAKVHRADVRLICATTENPESALLQTFVRRIPVTIQLPAFDQRSAREKLQLLQRLLTLEANRIRKNIRLSEDVVQALLGSVTYGNVGQLKSNIQLVCAQGFLNSMQNKNEINLKFSQLPPNIKDGLSHLANNRHELGKVTRLLEPMMVIKPDFKRGIPEVDSYELPYNLYEIIGDKAALLKDEGLDQSSINNFIMTDINLHLKSFYRQGKLDKTVNSLSEIVDQEIIDLTEQIQRFLQEKENYPVRESFIYAMSLHISSFIKRIQSGKPLRNMSDDLVSMVHDYPGELKIAGKIKKLVEEHYGFPIPQSEVYYMAILLASLRSEPKTGKVGIVVAAHGNSTASSMAQVVSQLLSVDNIAAFDMPLEMSPKVALDGIATQVRTIDRGNGVLLLVDMGSLSTFSSKLSEKTNVHVKTIDMVTTAMVLEAARKTALIDSGLEVVYRELREFAGYSRTLGKKQEKNEHTVSKQMAEQKKKAIIAICSTGEGTAKKIKELLDKILIDNLIDDITVITVSVVKMKAKIAEVQRDYEIVAATGIVEPEISVPFISLENLLQGGGERFVSLIEQVNDHNLDSVHALEQSETLTEETSQKYLDQYFTFINPNKITKILWDYCDFIQQHSDFIISNTFRVSLIMHLAGALERYLTRSEVEVDQQKIVAIKSDKLYASIKQANELLDKTLNIKITEGETYYLVALFNTEKKKINTL</sequence>
<dbReference type="InterPro" id="IPR036662">
    <property type="entry name" value="PTS_EIIA_man-typ_sf"/>
</dbReference>
<evidence type="ECO:0000313" key="11">
    <source>
        <dbReference type="Proteomes" id="UP000051621"/>
    </source>
</evidence>
<dbReference type="CDD" id="cd00006">
    <property type="entry name" value="PTS_IIA_man"/>
    <property type="match status" value="1"/>
</dbReference>
<dbReference type="PANTHER" id="PTHR32071">
    <property type="entry name" value="TRANSCRIPTIONAL REGULATORY PROTEIN"/>
    <property type="match status" value="1"/>
</dbReference>
<dbReference type="PATRIC" id="fig|1423731.3.peg.851"/>
<dbReference type="SUPFAM" id="SSF52540">
    <property type="entry name" value="P-loop containing nucleoside triphosphate hydrolases"/>
    <property type="match status" value="1"/>
</dbReference>
<evidence type="ECO:0000256" key="3">
    <source>
        <dbReference type="ARBA" id="ARBA00022741"/>
    </source>
</evidence>
<dbReference type="Gene3D" id="3.40.50.2300">
    <property type="match status" value="1"/>
</dbReference>
<name>A0A0R1M9L7_9LACO</name>
<evidence type="ECO:0000259" key="7">
    <source>
        <dbReference type="PROSITE" id="PS50045"/>
    </source>
</evidence>
<dbReference type="AlphaFoldDB" id="A0A0R1M9L7"/>
<evidence type="ECO:0000256" key="5">
    <source>
        <dbReference type="ARBA" id="ARBA00022840"/>
    </source>
</evidence>
<keyword evidence="3" id="KW-0547">Nucleotide-binding</keyword>
<dbReference type="InterPro" id="IPR011991">
    <property type="entry name" value="ArsR-like_HTH"/>
</dbReference>
<feature type="domain" description="PRD" evidence="9">
    <location>
        <begin position="473"/>
        <end position="580"/>
    </location>
</feature>
<dbReference type="SMART" id="SM00382">
    <property type="entry name" value="AAA"/>
    <property type="match status" value="1"/>
</dbReference>
<evidence type="ECO:0000259" key="8">
    <source>
        <dbReference type="PROSITE" id="PS51096"/>
    </source>
</evidence>
<dbReference type="SUPFAM" id="SSF53062">
    <property type="entry name" value="PTS system fructose IIA component-like"/>
    <property type="match status" value="1"/>
</dbReference>
<feature type="domain" description="Sigma-54 factor interaction" evidence="7">
    <location>
        <begin position="117"/>
        <end position="350"/>
    </location>
</feature>
<feature type="domain" description="PRD" evidence="9">
    <location>
        <begin position="852"/>
        <end position="957"/>
    </location>
</feature>
<dbReference type="EMBL" id="AZEF01000013">
    <property type="protein sequence ID" value="KRL02484.1"/>
    <property type="molecule type" value="Genomic_DNA"/>
</dbReference>
<dbReference type="GO" id="GO:0003677">
    <property type="term" value="F:DNA binding"/>
    <property type="evidence" value="ECO:0007669"/>
    <property type="project" value="UniProtKB-KW"/>
</dbReference>
<dbReference type="InterPro" id="IPR036390">
    <property type="entry name" value="WH_DNA-bd_sf"/>
</dbReference>
<keyword evidence="2" id="KW-0808">Transferase</keyword>
<reference evidence="10 11" key="1">
    <citation type="journal article" date="2015" name="Genome Announc.">
        <title>Expanding the biotechnology potential of lactobacilli through comparative genomics of 213 strains and associated genera.</title>
        <authorList>
            <person name="Sun Z."/>
            <person name="Harris H.M."/>
            <person name="McCann A."/>
            <person name="Guo C."/>
            <person name="Argimon S."/>
            <person name="Zhang W."/>
            <person name="Yang X."/>
            <person name="Jeffery I.B."/>
            <person name="Cooney J.C."/>
            <person name="Kagawa T.F."/>
            <person name="Liu W."/>
            <person name="Song Y."/>
            <person name="Salvetti E."/>
            <person name="Wrobel A."/>
            <person name="Rasinkangas P."/>
            <person name="Parkhill J."/>
            <person name="Rea M.C."/>
            <person name="O'Sullivan O."/>
            <person name="Ritari J."/>
            <person name="Douillard F.P."/>
            <person name="Paul Ross R."/>
            <person name="Yang R."/>
            <person name="Briner A.E."/>
            <person name="Felis G.E."/>
            <person name="de Vos W.M."/>
            <person name="Barrangou R."/>
            <person name="Klaenhammer T.R."/>
            <person name="Caufield P.W."/>
            <person name="Cui Y."/>
            <person name="Zhang H."/>
            <person name="O'Toole P.W."/>
        </authorList>
    </citation>
    <scope>NUCLEOTIDE SEQUENCE [LARGE SCALE GENOMIC DNA]</scope>
    <source>
        <strain evidence="10 11">DSM 19910</strain>
    </source>
</reference>
<dbReference type="GO" id="GO:0009401">
    <property type="term" value="P:phosphoenolpyruvate-dependent sugar phosphotransferase system"/>
    <property type="evidence" value="ECO:0007669"/>
    <property type="project" value="InterPro"/>
</dbReference>
<evidence type="ECO:0000313" key="10">
    <source>
        <dbReference type="EMBL" id="KRL02484.1"/>
    </source>
</evidence>
<dbReference type="InterPro" id="IPR033887">
    <property type="entry name" value="PTS_IIA_man"/>
</dbReference>
<protein>
    <recommendedName>
        <fullName evidence="1">DNA translocase FtsK</fullName>
    </recommendedName>
</protein>
<dbReference type="InterPro" id="IPR027417">
    <property type="entry name" value="P-loop_NTPase"/>
</dbReference>
<keyword evidence="6" id="KW-0238">DNA-binding</keyword>
<dbReference type="PANTHER" id="PTHR32071:SF90">
    <property type="entry name" value="TRANSCRIPTIONAL REGULATORY PROTEIN LEVR"/>
    <property type="match status" value="1"/>
</dbReference>
<keyword evidence="5" id="KW-0067">ATP-binding</keyword>
<evidence type="ECO:0000256" key="1">
    <source>
        <dbReference type="ARBA" id="ARBA00020887"/>
    </source>
</evidence>
<dbReference type="Pfam" id="PF03610">
    <property type="entry name" value="EIIA-man"/>
    <property type="match status" value="1"/>
</dbReference>
<keyword evidence="4" id="KW-0418">Kinase</keyword>
<dbReference type="PROSITE" id="PS00676">
    <property type="entry name" value="SIGMA54_INTERACT_2"/>
    <property type="match status" value="1"/>
</dbReference>
<accession>A0A0R1M9L7</accession>
<dbReference type="InterPro" id="IPR004701">
    <property type="entry name" value="PTS_EIIA_man-typ"/>
</dbReference>
<evidence type="ECO:0000256" key="2">
    <source>
        <dbReference type="ARBA" id="ARBA00022679"/>
    </source>
</evidence>
<dbReference type="SUPFAM" id="SSF63520">
    <property type="entry name" value="PTS-regulatory domain, PRD"/>
    <property type="match status" value="2"/>
</dbReference>
<dbReference type="Gene3D" id="3.40.50.510">
    <property type="entry name" value="Phosphotransferase system, mannose-type IIA component"/>
    <property type="match status" value="1"/>
</dbReference>
<dbReference type="Gene3D" id="1.10.1790.10">
    <property type="entry name" value="PRD domain"/>
    <property type="match status" value="2"/>
</dbReference>
<evidence type="ECO:0000259" key="9">
    <source>
        <dbReference type="PROSITE" id="PS51372"/>
    </source>
</evidence>
<dbReference type="GO" id="GO:0016020">
    <property type="term" value="C:membrane"/>
    <property type="evidence" value="ECO:0007669"/>
    <property type="project" value="InterPro"/>
</dbReference>
<dbReference type="CDD" id="cd00090">
    <property type="entry name" value="HTH_ARSR"/>
    <property type="match status" value="1"/>
</dbReference>
<dbReference type="InterPro" id="IPR036388">
    <property type="entry name" value="WH-like_DNA-bd_sf"/>
</dbReference>
<dbReference type="STRING" id="1423731.FC81_GL000828"/>
<dbReference type="GO" id="GO:0016301">
    <property type="term" value="F:kinase activity"/>
    <property type="evidence" value="ECO:0007669"/>
    <property type="project" value="UniProtKB-KW"/>
</dbReference>
<dbReference type="CDD" id="cd00009">
    <property type="entry name" value="AAA"/>
    <property type="match status" value="1"/>
</dbReference>